<keyword evidence="4" id="KW-1185">Reference proteome</keyword>
<proteinExistence type="predicted"/>
<sequence>MKLATVFSLAAALVFHAVSAASSTIVAPAIDPANLDTATPVQVETISPTEALQAIREVSMPEGVTFTGSVQELNEPPSAITSTTKATADADADDHHAATIDAHDQHQESFRGGRHRHHHRSGWRRQFGGAFGPYRFGFSCRGRAGWAYPLSYWNSFGAGLYGSTCGLGVPLGELYYC</sequence>
<dbReference type="Proteomes" id="UP000019132">
    <property type="component" value="Unassembled WGS sequence"/>
</dbReference>
<dbReference type="InParanoid" id="K3X746"/>
<reference evidence="3" key="3">
    <citation type="submission" date="2015-02" db="UniProtKB">
        <authorList>
            <consortium name="EnsemblProtists"/>
        </authorList>
    </citation>
    <scope>IDENTIFICATION</scope>
    <source>
        <strain evidence="3">DAOM BR144</strain>
    </source>
</reference>
<feature type="compositionally biased region" description="Low complexity" evidence="1">
    <location>
        <begin position="78"/>
        <end position="89"/>
    </location>
</feature>
<organism evidence="3 4">
    <name type="scientific">Globisporangium ultimum (strain ATCC 200006 / CBS 805.95 / DAOM BR144)</name>
    <name type="common">Pythium ultimum</name>
    <dbReference type="NCBI Taxonomy" id="431595"/>
    <lineage>
        <taxon>Eukaryota</taxon>
        <taxon>Sar</taxon>
        <taxon>Stramenopiles</taxon>
        <taxon>Oomycota</taxon>
        <taxon>Peronosporomycetes</taxon>
        <taxon>Pythiales</taxon>
        <taxon>Pythiaceae</taxon>
        <taxon>Globisporangium</taxon>
    </lineage>
</organism>
<evidence type="ECO:0000256" key="2">
    <source>
        <dbReference type="SAM" id="SignalP"/>
    </source>
</evidence>
<dbReference type="EnsemblProtists" id="PYU1_T013045">
    <property type="protein sequence ID" value="PYU1_T013045"/>
    <property type="gene ID" value="PYU1_G013018"/>
</dbReference>
<evidence type="ECO:0000256" key="1">
    <source>
        <dbReference type="SAM" id="MobiDB-lite"/>
    </source>
</evidence>
<protein>
    <submittedName>
        <fullName evidence="3">Uncharacterized protein</fullName>
    </submittedName>
</protein>
<evidence type="ECO:0000313" key="4">
    <source>
        <dbReference type="Proteomes" id="UP000019132"/>
    </source>
</evidence>
<dbReference type="AlphaFoldDB" id="K3X746"/>
<dbReference type="HOGENOM" id="CLU_130165_0_0_1"/>
<name>K3X746_GLOUD</name>
<accession>K3X746</accession>
<dbReference type="EMBL" id="GL376570">
    <property type="status" value="NOT_ANNOTATED_CDS"/>
    <property type="molecule type" value="Genomic_DNA"/>
</dbReference>
<dbReference type="VEuPathDB" id="FungiDB:PYU1_G013018"/>
<feature type="region of interest" description="Disordered" evidence="1">
    <location>
        <begin position="69"/>
        <end position="92"/>
    </location>
</feature>
<reference evidence="4" key="2">
    <citation type="submission" date="2010-04" db="EMBL/GenBank/DDBJ databases">
        <authorList>
            <person name="Buell R."/>
            <person name="Hamilton J."/>
            <person name="Hostetler J."/>
        </authorList>
    </citation>
    <scope>NUCLEOTIDE SEQUENCE [LARGE SCALE GENOMIC DNA]</scope>
    <source>
        <strain evidence="4">DAOM:BR144</strain>
    </source>
</reference>
<feature type="chain" id="PRO_5003871963" evidence="2">
    <location>
        <begin position="21"/>
        <end position="177"/>
    </location>
</feature>
<keyword evidence="2" id="KW-0732">Signal</keyword>
<evidence type="ECO:0000313" key="3">
    <source>
        <dbReference type="EnsemblProtists" id="PYU1_T013045"/>
    </source>
</evidence>
<dbReference type="OMA" id="GRAGWAY"/>
<feature type="signal peptide" evidence="2">
    <location>
        <begin position="1"/>
        <end position="20"/>
    </location>
</feature>
<reference evidence="4" key="1">
    <citation type="journal article" date="2010" name="Genome Biol.">
        <title>Genome sequence of the necrotrophic plant pathogen Pythium ultimum reveals original pathogenicity mechanisms and effector repertoire.</title>
        <authorList>
            <person name="Levesque C.A."/>
            <person name="Brouwer H."/>
            <person name="Cano L."/>
            <person name="Hamilton J.P."/>
            <person name="Holt C."/>
            <person name="Huitema E."/>
            <person name="Raffaele S."/>
            <person name="Robideau G.P."/>
            <person name="Thines M."/>
            <person name="Win J."/>
            <person name="Zerillo M.M."/>
            <person name="Beakes G.W."/>
            <person name="Boore J.L."/>
            <person name="Busam D."/>
            <person name="Dumas B."/>
            <person name="Ferriera S."/>
            <person name="Fuerstenberg S.I."/>
            <person name="Gachon C.M."/>
            <person name="Gaulin E."/>
            <person name="Govers F."/>
            <person name="Grenville-Briggs L."/>
            <person name="Horner N."/>
            <person name="Hostetler J."/>
            <person name="Jiang R.H."/>
            <person name="Johnson J."/>
            <person name="Krajaejun T."/>
            <person name="Lin H."/>
            <person name="Meijer H.J."/>
            <person name="Moore B."/>
            <person name="Morris P."/>
            <person name="Phuntmart V."/>
            <person name="Puiu D."/>
            <person name="Shetty J."/>
            <person name="Stajich J.E."/>
            <person name="Tripathy S."/>
            <person name="Wawra S."/>
            <person name="van West P."/>
            <person name="Whitty B.R."/>
            <person name="Coutinho P.M."/>
            <person name="Henrissat B."/>
            <person name="Martin F."/>
            <person name="Thomas P.D."/>
            <person name="Tyler B.M."/>
            <person name="De Vries R.P."/>
            <person name="Kamoun S."/>
            <person name="Yandell M."/>
            <person name="Tisserat N."/>
            <person name="Buell C.R."/>
        </authorList>
    </citation>
    <scope>NUCLEOTIDE SEQUENCE</scope>
    <source>
        <strain evidence="4">DAOM:BR144</strain>
    </source>
</reference>